<evidence type="ECO:0000256" key="8">
    <source>
        <dbReference type="ARBA" id="ARBA00023146"/>
    </source>
</evidence>
<dbReference type="CDD" id="cd00165">
    <property type="entry name" value="S4"/>
    <property type="match status" value="1"/>
</dbReference>
<feature type="short sequence motif" description="'KMSKS' region" evidence="11">
    <location>
        <begin position="230"/>
        <end position="234"/>
    </location>
</feature>
<keyword evidence="5 11" id="KW-0067">ATP-binding</keyword>
<feature type="binding site" evidence="11">
    <location>
        <position position="233"/>
    </location>
    <ligand>
        <name>ATP</name>
        <dbReference type="ChEBI" id="CHEBI:30616"/>
    </ligand>
</feature>
<evidence type="ECO:0000256" key="7">
    <source>
        <dbReference type="ARBA" id="ARBA00022917"/>
    </source>
</evidence>
<dbReference type="InterPro" id="IPR024107">
    <property type="entry name" value="Tyr-tRNA-ligase_bac_1"/>
</dbReference>
<evidence type="ECO:0000256" key="2">
    <source>
        <dbReference type="ARBA" id="ARBA00022490"/>
    </source>
</evidence>
<keyword evidence="3 11" id="KW-0436">Ligase</keyword>
<dbReference type="Pfam" id="PF00579">
    <property type="entry name" value="tRNA-synt_1b"/>
    <property type="match status" value="1"/>
</dbReference>
<dbReference type="Gene3D" id="1.10.240.10">
    <property type="entry name" value="Tyrosyl-Transfer RNA Synthetase"/>
    <property type="match status" value="1"/>
</dbReference>
<dbReference type="InterPro" id="IPR002307">
    <property type="entry name" value="Tyr-tRNA-ligase"/>
</dbReference>
<dbReference type="InterPro" id="IPR036986">
    <property type="entry name" value="S4_RNA-bd_sf"/>
</dbReference>
<dbReference type="InterPro" id="IPR002305">
    <property type="entry name" value="aa-tRNA-synth_Ic"/>
</dbReference>
<dbReference type="Proteomes" id="UP000824102">
    <property type="component" value="Unassembled WGS sequence"/>
</dbReference>
<keyword evidence="6 12" id="KW-0694">RNA-binding</keyword>
<evidence type="ECO:0000313" key="14">
    <source>
        <dbReference type="EMBL" id="HIZ72221.1"/>
    </source>
</evidence>
<protein>
    <recommendedName>
        <fullName evidence="11">Tyrosine--tRNA ligase</fullName>
        <ecNumber evidence="11">6.1.1.1</ecNumber>
    </recommendedName>
    <alternativeName>
        <fullName evidence="11">Tyrosyl-tRNA synthetase</fullName>
        <shortName evidence="11">TyrRS</shortName>
    </alternativeName>
</protein>
<dbReference type="EC" id="6.1.1.1" evidence="11"/>
<dbReference type="GO" id="GO:0006437">
    <property type="term" value="P:tyrosyl-tRNA aminoacylation"/>
    <property type="evidence" value="ECO:0007669"/>
    <property type="project" value="UniProtKB-UniRule"/>
</dbReference>
<organism evidence="14 15">
    <name type="scientific">Candidatus Gallimonas intestinavium</name>
    <dbReference type="NCBI Taxonomy" id="2838603"/>
    <lineage>
        <taxon>Bacteria</taxon>
        <taxon>Bacillati</taxon>
        <taxon>Bacillota</taxon>
        <taxon>Clostridia</taxon>
        <taxon>Candidatus Gallimonas</taxon>
    </lineage>
</organism>
<dbReference type="GO" id="GO:0004831">
    <property type="term" value="F:tyrosine-tRNA ligase activity"/>
    <property type="evidence" value="ECO:0007669"/>
    <property type="project" value="UniProtKB-UniRule"/>
</dbReference>
<dbReference type="CDD" id="cd00805">
    <property type="entry name" value="TyrRS_core"/>
    <property type="match status" value="1"/>
</dbReference>
<keyword evidence="7 11" id="KW-0648">Protein biosynthesis</keyword>
<dbReference type="InterPro" id="IPR054608">
    <property type="entry name" value="SYY-like_C"/>
</dbReference>
<gene>
    <name evidence="11" type="primary">tyrS</name>
    <name evidence="14" type="ORF">H9964_01420</name>
</gene>
<evidence type="ECO:0000256" key="12">
    <source>
        <dbReference type="PROSITE-ProRule" id="PRU00182"/>
    </source>
</evidence>
<comment type="catalytic activity">
    <reaction evidence="9 11">
        <text>tRNA(Tyr) + L-tyrosine + ATP = L-tyrosyl-tRNA(Tyr) + AMP + diphosphate + H(+)</text>
        <dbReference type="Rhea" id="RHEA:10220"/>
        <dbReference type="Rhea" id="RHEA-COMP:9706"/>
        <dbReference type="Rhea" id="RHEA-COMP:9707"/>
        <dbReference type="ChEBI" id="CHEBI:15378"/>
        <dbReference type="ChEBI" id="CHEBI:30616"/>
        <dbReference type="ChEBI" id="CHEBI:33019"/>
        <dbReference type="ChEBI" id="CHEBI:58315"/>
        <dbReference type="ChEBI" id="CHEBI:78442"/>
        <dbReference type="ChEBI" id="CHEBI:78536"/>
        <dbReference type="ChEBI" id="CHEBI:456215"/>
        <dbReference type="EC" id="6.1.1.1"/>
    </reaction>
</comment>
<dbReference type="AlphaFoldDB" id="A0A9D2G4N0"/>
<sequence>MSQNVMDTLRARGFIKQTVYEDELYEKLGSESVPFYIGFDPTADSLHVGHFMQLIAMRHMQDAGHKPIILIGGGTGMIGDPSGRTDMRSMMTRETVKYHVECFKKQMSRFIRFEGENGAIIVDNADWLLDLNYIDFLREIGANFSVNKMLTAECYRSRMEKGLTFLEFNYMLMQAYDFLVLFRKYGCQLELGGDDQWSNILAGADLIRRKEQKPAFAMTFTLLTTSEGKKMGKTQKGAVWLDENKTSPYEFYQYWRNTADDDVEKCFKLLTFLPLEEIAELCAHRDERINAAKERLAFELTKLVHGEEKAALAQAQARAAFGGEGEMPEKAISKEAATLVQALVEAGLCKSNGEARRLVEQGGVSVNGEKASDPNAALPEGEFTLFKGKKVRVKIVRK</sequence>
<evidence type="ECO:0000259" key="13">
    <source>
        <dbReference type="SMART" id="SM00363"/>
    </source>
</evidence>
<dbReference type="FunFam" id="1.10.240.10:FF:000001">
    <property type="entry name" value="Tyrosine--tRNA ligase"/>
    <property type="match status" value="1"/>
</dbReference>
<dbReference type="InterPro" id="IPR014729">
    <property type="entry name" value="Rossmann-like_a/b/a_fold"/>
</dbReference>
<dbReference type="InterPro" id="IPR002942">
    <property type="entry name" value="S4_RNA-bd"/>
</dbReference>
<dbReference type="Gene3D" id="3.40.50.620">
    <property type="entry name" value="HUPs"/>
    <property type="match status" value="1"/>
</dbReference>
<keyword evidence="2 11" id="KW-0963">Cytoplasm</keyword>
<dbReference type="NCBIfam" id="TIGR00234">
    <property type="entry name" value="tyrS"/>
    <property type="match status" value="1"/>
</dbReference>
<dbReference type="SUPFAM" id="SSF55174">
    <property type="entry name" value="Alpha-L RNA-binding motif"/>
    <property type="match status" value="1"/>
</dbReference>
<dbReference type="GO" id="GO:0042803">
    <property type="term" value="F:protein homodimerization activity"/>
    <property type="evidence" value="ECO:0007669"/>
    <property type="project" value="UniProtKB-ARBA"/>
</dbReference>
<evidence type="ECO:0000256" key="10">
    <source>
        <dbReference type="ARBA" id="ARBA00060965"/>
    </source>
</evidence>
<feature type="binding site" evidence="11">
    <location>
        <position position="174"/>
    </location>
    <ligand>
        <name>L-tyrosine</name>
        <dbReference type="ChEBI" id="CHEBI:58315"/>
    </ligand>
</feature>
<comment type="similarity">
    <text evidence="10 11">Belongs to the class-I aminoacyl-tRNA synthetase family. TyrS type 1 subfamily.</text>
</comment>
<comment type="subcellular location">
    <subcellularLocation>
        <location evidence="1 11">Cytoplasm</location>
    </subcellularLocation>
</comment>
<reference evidence="14" key="1">
    <citation type="journal article" date="2021" name="PeerJ">
        <title>Extensive microbial diversity within the chicken gut microbiome revealed by metagenomics and culture.</title>
        <authorList>
            <person name="Gilroy R."/>
            <person name="Ravi A."/>
            <person name="Getino M."/>
            <person name="Pursley I."/>
            <person name="Horton D.L."/>
            <person name="Alikhan N.F."/>
            <person name="Baker D."/>
            <person name="Gharbi K."/>
            <person name="Hall N."/>
            <person name="Watson M."/>
            <person name="Adriaenssens E.M."/>
            <person name="Foster-Nyarko E."/>
            <person name="Jarju S."/>
            <person name="Secka A."/>
            <person name="Antonio M."/>
            <person name="Oren A."/>
            <person name="Chaudhuri R.R."/>
            <person name="La Ragione R."/>
            <person name="Hildebrand F."/>
            <person name="Pallen M.J."/>
        </authorList>
    </citation>
    <scope>NUCLEOTIDE SEQUENCE</scope>
    <source>
        <strain evidence="14">ChiW7-2402</strain>
    </source>
</reference>
<feature type="binding site" evidence="11">
    <location>
        <position position="170"/>
    </location>
    <ligand>
        <name>L-tyrosine</name>
        <dbReference type="ChEBI" id="CHEBI:58315"/>
    </ligand>
</feature>
<dbReference type="PROSITE" id="PS00178">
    <property type="entry name" value="AA_TRNA_LIGASE_I"/>
    <property type="match status" value="1"/>
</dbReference>
<comment type="subunit">
    <text evidence="11">Homodimer.</text>
</comment>
<evidence type="ECO:0000256" key="4">
    <source>
        <dbReference type="ARBA" id="ARBA00022741"/>
    </source>
</evidence>
<dbReference type="HAMAP" id="MF_02006">
    <property type="entry name" value="Tyr_tRNA_synth_type1"/>
    <property type="match status" value="1"/>
</dbReference>
<proteinExistence type="inferred from homology"/>
<keyword evidence="4 11" id="KW-0547">Nucleotide-binding</keyword>
<dbReference type="GO" id="GO:0003723">
    <property type="term" value="F:RNA binding"/>
    <property type="evidence" value="ECO:0007669"/>
    <property type="project" value="UniProtKB-KW"/>
</dbReference>
<evidence type="ECO:0000256" key="3">
    <source>
        <dbReference type="ARBA" id="ARBA00022598"/>
    </source>
</evidence>
<dbReference type="EMBL" id="DXBB01000030">
    <property type="protein sequence ID" value="HIZ72221.1"/>
    <property type="molecule type" value="Genomic_DNA"/>
</dbReference>
<dbReference type="Gene3D" id="3.10.290.10">
    <property type="entry name" value="RNA-binding S4 domain"/>
    <property type="match status" value="1"/>
</dbReference>
<comment type="function">
    <text evidence="11">Catalyzes the attachment of tyrosine to tRNA(Tyr) in a two-step reaction: tyrosine is first activated by ATP to form Tyr-AMP and then transferred to the acceptor end of tRNA(Tyr).</text>
</comment>
<evidence type="ECO:0000313" key="15">
    <source>
        <dbReference type="Proteomes" id="UP000824102"/>
    </source>
</evidence>
<evidence type="ECO:0000256" key="11">
    <source>
        <dbReference type="HAMAP-Rule" id="MF_02006"/>
    </source>
</evidence>
<comment type="caution">
    <text evidence="14">The sequence shown here is derived from an EMBL/GenBank/DDBJ whole genome shotgun (WGS) entry which is preliminary data.</text>
</comment>
<dbReference type="InterPro" id="IPR001412">
    <property type="entry name" value="aa-tRNA-synth_I_CS"/>
</dbReference>
<keyword evidence="8 11" id="KW-0030">Aminoacyl-tRNA synthetase</keyword>
<dbReference type="GO" id="GO:0005829">
    <property type="term" value="C:cytosol"/>
    <property type="evidence" value="ECO:0007669"/>
    <property type="project" value="TreeGrafter"/>
</dbReference>
<reference evidence="14" key="2">
    <citation type="submission" date="2021-04" db="EMBL/GenBank/DDBJ databases">
        <authorList>
            <person name="Gilroy R."/>
        </authorList>
    </citation>
    <scope>NUCLEOTIDE SEQUENCE</scope>
    <source>
        <strain evidence="14">ChiW7-2402</strain>
    </source>
</reference>
<feature type="binding site" evidence="11">
    <location>
        <position position="36"/>
    </location>
    <ligand>
        <name>L-tyrosine</name>
        <dbReference type="ChEBI" id="CHEBI:58315"/>
    </ligand>
</feature>
<evidence type="ECO:0000256" key="5">
    <source>
        <dbReference type="ARBA" id="ARBA00022840"/>
    </source>
</evidence>
<name>A0A9D2G4N0_9FIRM</name>
<dbReference type="PROSITE" id="PS50889">
    <property type="entry name" value="S4"/>
    <property type="match status" value="1"/>
</dbReference>
<dbReference type="Pfam" id="PF22421">
    <property type="entry name" value="SYY_C-terminal"/>
    <property type="match status" value="1"/>
</dbReference>
<dbReference type="PRINTS" id="PR01040">
    <property type="entry name" value="TRNASYNTHTYR"/>
</dbReference>
<dbReference type="SMART" id="SM00363">
    <property type="entry name" value="S4"/>
    <property type="match status" value="1"/>
</dbReference>
<dbReference type="GO" id="GO:0005524">
    <property type="term" value="F:ATP binding"/>
    <property type="evidence" value="ECO:0007669"/>
    <property type="project" value="UniProtKB-UniRule"/>
</dbReference>
<feature type="short sequence motif" description="'HIGH' region" evidence="11">
    <location>
        <begin position="41"/>
        <end position="50"/>
    </location>
</feature>
<accession>A0A9D2G4N0</accession>
<evidence type="ECO:0000256" key="1">
    <source>
        <dbReference type="ARBA" id="ARBA00004496"/>
    </source>
</evidence>
<evidence type="ECO:0000256" key="6">
    <source>
        <dbReference type="ARBA" id="ARBA00022884"/>
    </source>
</evidence>
<dbReference type="SUPFAM" id="SSF52374">
    <property type="entry name" value="Nucleotidylyl transferase"/>
    <property type="match status" value="1"/>
</dbReference>
<feature type="domain" description="RNA-binding S4" evidence="13">
    <location>
        <begin position="338"/>
        <end position="398"/>
    </location>
</feature>
<dbReference type="FunFam" id="3.40.50.620:FF:000008">
    <property type="entry name" value="Tyrosine--tRNA ligase"/>
    <property type="match status" value="1"/>
</dbReference>
<dbReference type="InterPro" id="IPR024088">
    <property type="entry name" value="Tyr-tRNA-ligase_bac-type"/>
</dbReference>
<evidence type="ECO:0000256" key="9">
    <source>
        <dbReference type="ARBA" id="ARBA00048248"/>
    </source>
</evidence>
<dbReference type="PANTHER" id="PTHR11766">
    <property type="entry name" value="TYROSYL-TRNA SYNTHETASE"/>
    <property type="match status" value="1"/>
</dbReference>
<dbReference type="PANTHER" id="PTHR11766:SF0">
    <property type="entry name" value="TYROSINE--TRNA LIGASE, MITOCHONDRIAL"/>
    <property type="match status" value="1"/>
</dbReference>